<accession>V4LTY0</accession>
<evidence type="ECO:0000313" key="1">
    <source>
        <dbReference type="EMBL" id="ESQ45967.1"/>
    </source>
</evidence>
<dbReference type="Proteomes" id="UP000030689">
    <property type="component" value="Unassembled WGS sequence"/>
</dbReference>
<evidence type="ECO:0000313" key="2">
    <source>
        <dbReference type="Proteomes" id="UP000030689"/>
    </source>
</evidence>
<sequence length="68" mass="8383">MRDTITLVIFWGALVAYKESRLVRYWISVHNWIREIRYWKARFEKVQLKVQRNQLYSFGYSSVILGWI</sequence>
<dbReference type="AlphaFoldDB" id="V4LTY0"/>
<protein>
    <submittedName>
        <fullName evidence="1">Uncharacterized protein</fullName>
    </submittedName>
</protein>
<reference evidence="1 2" key="1">
    <citation type="journal article" date="2013" name="Front. Plant Sci.">
        <title>The Reference Genome of the Halophytic Plant Eutrema salsugineum.</title>
        <authorList>
            <person name="Yang R."/>
            <person name="Jarvis D.E."/>
            <person name="Chen H."/>
            <person name="Beilstein M.A."/>
            <person name="Grimwood J."/>
            <person name="Jenkins J."/>
            <person name="Shu S."/>
            <person name="Prochnik S."/>
            <person name="Xin M."/>
            <person name="Ma C."/>
            <person name="Schmutz J."/>
            <person name="Wing R.A."/>
            <person name="Mitchell-Olds T."/>
            <person name="Schumaker K.S."/>
            <person name="Wang X."/>
        </authorList>
    </citation>
    <scope>NUCLEOTIDE SEQUENCE [LARGE SCALE GENOMIC DNA]</scope>
</reference>
<dbReference type="KEGG" id="eus:EUTSA_v10011049mg"/>
<proteinExistence type="predicted"/>
<dbReference type="EMBL" id="KI517435">
    <property type="protein sequence ID" value="ESQ45967.1"/>
    <property type="molecule type" value="Genomic_DNA"/>
</dbReference>
<name>V4LTY0_EUTSA</name>
<organism evidence="1 2">
    <name type="scientific">Eutrema salsugineum</name>
    <name type="common">Saltwater cress</name>
    <name type="synonym">Sisymbrium salsugineum</name>
    <dbReference type="NCBI Taxonomy" id="72664"/>
    <lineage>
        <taxon>Eukaryota</taxon>
        <taxon>Viridiplantae</taxon>
        <taxon>Streptophyta</taxon>
        <taxon>Embryophyta</taxon>
        <taxon>Tracheophyta</taxon>
        <taxon>Spermatophyta</taxon>
        <taxon>Magnoliopsida</taxon>
        <taxon>eudicotyledons</taxon>
        <taxon>Gunneridae</taxon>
        <taxon>Pentapetalae</taxon>
        <taxon>rosids</taxon>
        <taxon>malvids</taxon>
        <taxon>Brassicales</taxon>
        <taxon>Brassicaceae</taxon>
        <taxon>Eutremeae</taxon>
        <taxon>Eutrema</taxon>
    </lineage>
</organism>
<keyword evidence="2" id="KW-1185">Reference proteome</keyword>
<gene>
    <name evidence="1" type="ORF">EUTSA_v10011049mg</name>
</gene>
<dbReference type="Gramene" id="ESQ45967">
    <property type="protein sequence ID" value="ESQ45967"/>
    <property type="gene ID" value="EUTSA_v10011049mg"/>
</dbReference>